<feature type="transmembrane region" description="Helical" evidence="2">
    <location>
        <begin position="13"/>
        <end position="35"/>
    </location>
</feature>
<organism evidence="3">
    <name type="scientific">marine metagenome</name>
    <dbReference type="NCBI Taxonomy" id="408172"/>
    <lineage>
        <taxon>unclassified sequences</taxon>
        <taxon>metagenomes</taxon>
        <taxon>ecological metagenomes</taxon>
    </lineage>
</organism>
<evidence type="ECO:0000256" key="1">
    <source>
        <dbReference type="SAM" id="MobiDB-lite"/>
    </source>
</evidence>
<dbReference type="EMBL" id="UINC01011065">
    <property type="protein sequence ID" value="SVA48990.1"/>
    <property type="molecule type" value="Genomic_DNA"/>
</dbReference>
<gene>
    <name evidence="3" type="ORF">METZ01_LOCUS101844</name>
</gene>
<evidence type="ECO:0000313" key="3">
    <source>
        <dbReference type="EMBL" id="SVA48990.1"/>
    </source>
</evidence>
<proteinExistence type="predicted"/>
<feature type="region of interest" description="Disordered" evidence="1">
    <location>
        <begin position="63"/>
        <end position="89"/>
    </location>
</feature>
<keyword evidence="2" id="KW-0472">Membrane</keyword>
<evidence type="ECO:0000256" key="2">
    <source>
        <dbReference type="SAM" id="Phobius"/>
    </source>
</evidence>
<keyword evidence="2" id="KW-1133">Transmembrane helix</keyword>
<reference evidence="3" key="1">
    <citation type="submission" date="2018-05" db="EMBL/GenBank/DDBJ databases">
        <authorList>
            <person name="Lanie J.A."/>
            <person name="Ng W.-L."/>
            <person name="Kazmierczak K.M."/>
            <person name="Andrzejewski T.M."/>
            <person name="Davidsen T.M."/>
            <person name="Wayne K.J."/>
            <person name="Tettelin H."/>
            <person name="Glass J.I."/>
            <person name="Rusch D."/>
            <person name="Podicherti R."/>
            <person name="Tsui H.-C.T."/>
            <person name="Winkler M.E."/>
        </authorList>
    </citation>
    <scope>NUCLEOTIDE SEQUENCE</scope>
</reference>
<accession>A0A381W8X4</accession>
<protein>
    <submittedName>
        <fullName evidence="3">Uncharacterized protein</fullName>
    </submittedName>
</protein>
<sequence length="145" mass="15471">MGLPTSQHILKKLAWRGTLLALSAAVVLVFLGPAIDHHFAERQHNHTHLYLTASAAEHGHPDLHPFEDSHSHPSLGTEDTGSGGILYQTSNDGLGESGSVFLTAVIDDDLAYPLYRGDSPSHAVAAGESMYLEAYAAPPDKPPRA</sequence>
<keyword evidence="2" id="KW-0812">Transmembrane</keyword>
<name>A0A381W8X4_9ZZZZ</name>
<dbReference type="AlphaFoldDB" id="A0A381W8X4"/>